<keyword evidence="2" id="KW-1185">Reference proteome</keyword>
<gene>
    <name evidence="1" type="ORF">CLV43_109293</name>
</gene>
<dbReference type="Proteomes" id="UP000239494">
    <property type="component" value="Unassembled WGS sequence"/>
</dbReference>
<comment type="caution">
    <text evidence="1">The sequence shown here is derived from an EMBL/GenBank/DDBJ whole genome shotgun (WGS) entry which is preliminary data.</text>
</comment>
<dbReference type="AlphaFoldDB" id="A0A2T0SXJ2"/>
<dbReference type="Pfam" id="PF21790">
    <property type="entry name" value="OGG"/>
    <property type="match status" value="1"/>
</dbReference>
<dbReference type="EMBL" id="PVTF01000009">
    <property type="protein sequence ID" value="PRY38073.1"/>
    <property type="molecule type" value="Genomic_DNA"/>
</dbReference>
<dbReference type="OrthoDB" id="4077754at2"/>
<evidence type="ECO:0000313" key="1">
    <source>
        <dbReference type="EMBL" id="PRY38073.1"/>
    </source>
</evidence>
<protein>
    <submittedName>
        <fullName evidence="1">Uncharacterized protein</fullName>
    </submittedName>
</protein>
<dbReference type="InterPro" id="IPR048868">
    <property type="entry name" value="OGG-like_put"/>
</dbReference>
<reference evidence="1 2" key="1">
    <citation type="submission" date="2018-03" db="EMBL/GenBank/DDBJ databases">
        <title>Genomic Encyclopedia of Archaeal and Bacterial Type Strains, Phase II (KMG-II): from individual species to whole genera.</title>
        <authorList>
            <person name="Goeker M."/>
        </authorList>
    </citation>
    <scope>NUCLEOTIDE SEQUENCE [LARGE SCALE GENOMIC DNA]</scope>
    <source>
        <strain evidence="1 2">DSM 44720</strain>
    </source>
</reference>
<sequence length="227" mass="24918">MASLAFETVFRDTPPPRDGAYLLDQATTFVKGHWLDHLPDRAYWPPELDDRTTVDRRTLFTIGTRADTPLGAIHTLVATTVWTTGTKWRNAPKLGAVFTANPTNLGENLSLAIRTTRSESPTSGYTLLSKRGPHPLPALSTAATTRVLHFGAYTPTTNGPLILDHNITIAINALRGSTWHPDGPWSTEQYTDYLNYASAWATRWSPHTPTDLVERTLSAAGQALGRA</sequence>
<accession>A0A2T0SXJ2</accession>
<evidence type="ECO:0000313" key="2">
    <source>
        <dbReference type="Proteomes" id="UP000239494"/>
    </source>
</evidence>
<dbReference type="RefSeq" id="WP_106191081.1">
    <property type="nucleotide sequence ID" value="NZ_PVTF01000009.1"/>
</dbReference>
<proteinExistence type="predicted"/>
<name>A0A2T0SXJ2_9PSEU</name>
<organism evidence="1 2">
    <name type="scientific">Umezawaea tangerina</name>
    <dbReference type="NCBI Taxonomy" id="84725"/>
    <lineage>
        <taxon>Bacteria</taxon>
        <taxon>Bacillati</taxon>
        <taxon>Actinomycetota</taxon>
        <taxon>Actinomycetes</taxon>
        <taxon>Pseudonocardiales</taxon>
        <taxon>Pseudonocardiaceae</taxon>
        <taxon>Umezawaea</taxon>
    </lineage>
</organism>